<feature type="binding site" evidence="8">
    <location>
        <position position="169"/>
    </location>
    <ligand>
        <name>Zn(2+)</name>
        <dbReference type="ChEBI" id="CHEBI:29105"/>
        <label>1</label>
    </ligand>
</feature>
<accession>A0A562JGX9</accession>
<feature type="binding site" evidence="8">
    <location>
        <position position="59"/>
    </location>
    <ligand>
        <name>Zn(2+)</name>
        <dbReference type="ChEBI" id="CHEBI:29105"/>
        <label>1</label>
    </ligand>
</feature>
<dbReference type="PIRSF" id="PIRSF001123">
    <property type="entry name" value="PepA_GA"/>
    <property type="match status" value="1"/>
</dbReference>
<dbReference type="GO" id="GO:0004177">
    <property type="term" value="F:aminopeptidase activity"/>
    <property type="evidence" value="ECO:0007669"/>
    <property type="project" value="UniProtKB-UniRule"/>
</dbReference>
<dbReference type="Pfam" id="PF05343">
    <property type="entry name" value="Peptidase_M42"/>
    <property type="match status" value="1"/>
</dbReference>
<dbReference type="GO" id="GO:0006508">
    <property type="term" value="P:proteolysis"/>
    <property type="evidence" value="ECO:0007669"/>
    <property type="project" value="UniProtKB-KW"/>
</dbReference>
<evidence type="ECO:0000256" key="3">
    <source>
        <dbReference type="ARBA" id="ARBA00022670"/>
    </source>
</evidence>
<keyword evidence="10" id="KW-1185">Reference proteome</keyword>
<keyword evidence="5" id="KW-0378">Hydrolase</keyword>
<evidence type="ECO:0000256" key="5">
    <source>
        <dbReference type="ARBA" id="ARBA00022801"/>
    </source>
</evidence>
<sequence length="337" mass="36145">MFLKELTELSGVSGCEYEVRNYIKKKLEEMGCSYCVDKLGNVIAHNKGKKSKTIMVAAHMDEVGLIVTHIDGDGFIRFQAVGGIDPRVLNSKQVLVGDKKIPGVIGSKAVHLMSDDERGKTIPVEKLYIDIGSGSKTETEKLVSIGDYVVFVSDYVEFGDSLIKAKALDDRAGCSAILELLSMKLDADFYGVFTVMEEVGCRGAVTAAYALEPDLGIVIEGTVCADMPGIDEHSKSTIIGAGAALSIMDNSTIYDIDIVRAAAKIAEENNISYQYRKSSAGGNDAGAIHKTKDGSKVMAISVPCRYIHSAVNVASKNDYNSVVNLTKAVIIANQKGE</sequence>
<evidence type="ECO:0000313" key="9">
    <source>
        <dbReference type="EMBL" id="TWH82408.1"/>
    </source>
</evidence>
<reference evidence="9 10" key="1">
    <citation type="submission" date="2019-07" db="EMBL/GenBank/DDBJ databases">
        <title>Genomic Encyclopedia of Type Strains, Phase I: the one thousand microbial genomes (KMG-I) project.</title>
        <authorList>
            <person name="Kyrpides N."/>
        </authorList>
    </citation>
    <scope>NUCLEOTIDE SEQUENCE [LARGE SCALE GENOMIC DNA]</scope>
    <source>
        <strain evidence="9 10">DSM 13558</strain>
    </source>
</reference>
<evidence type="ECO:0000256" key="1">
    <source>
        <dbReference type="ARBA" id="ARBA00006272"/>
    </source>
</evidence>
<dbReference type="Gene3D" id="2.40.30.40">
    <property type="entry name" value="Peptidase M42, domain 2"/>
    <property type="match status" value="1"/>
</dbReference>
<comment type="similarity">
    <text evidence="1 6">Belongs to the peptidase M42 family.</text>
</comment>
<dbReference type="Gene3D" id="3.40.630.10">
    <property type="entry name" value="Zn peptidases"/>
    <property type="match status" value="1"/>
</dbReference>
<evidence type="ECO:0000256" key="2">
    <source>
        <dbReference type="ARBA" id="ARBA00022438"/>
    </source>
</evidence>
<dbReference type="InterPro" id="IPR051464">
    <property type="entry name" value="Peptidase_M42_aminopept"/>
</dbReference>
<dbReference type="SUPFAM" id="SSF101821">
    <property type="entry name" value="Aminopeptidase/glucanase lid domain"/>
    <property type="match status" value="1"/>
</dbReference>
<feature type="binding site" evidence="8">
    <location>
        <position position="308"/>
    </location>
    <ligand>
        <name>Zn(2+)</name>
        <dbReference type="ChEBI" id="CHEBI:29105"/>
        <label>2</label>
    </ligand>
</feature>
<dbReference type="CDD" id="cd05656">
    <property type="entry name" value="M42_Frv"/>
    <property type="match status" value="1"/>
</dbReference>
<dbReference type="Proteomes" id="UP000315343">
    <property type="component" value="Unassembled WGS sequence"/>
</dbReference>
<feature type="binding site" evidence="8">
    <location>
        <position position="220"/>
    </location>
    <ligand>
        <name>Zn(2+)</name>
        <dbReference type="ChEBI" id="CHEBI:29105"/>
        <label>1</label>
    </ligand>
</feature>
<gene>
    <name evidence="9" type="ORF">LY60_00706</name>
</gene>
<feature type="active site" description="Proton acceptor" evidence="7">
    <location>
        <position position="197"/>
    </location>
</feature>
<evidence type="ECO:0000256" key="4">
    <source>
        <dbReference type="ARBA" id="ARBA00022723"/>
    </source>
</evidence>
<dbReference type="EMBL" id="VLKH01000002">
    <property type="protein sequence ID" value="TWH82408.1"/>
    <property type="molecule type" value="Genomic_DNA"/>
</dbReference>
<feature type="binding site" evidence="8">
    <location>
        <position position="169"/>
    </location>
    <ligand>
        <name>Zn(2+)</name>
        <dbReference type="ChEBI" id="CHEBI:29105"/>
        <label>2</label>
    </ligand>
</feature>
<dbReference type="InterPro" id="IPR023367">
    <property type="entry name" value="Peptidase_M42_dom2"/>
</dbReference>
<keyword evidence="3" id="KW-0645">Protease</keyword>
<evidence type="ECO:0000256" key="7">
    <source>
        <dbReference type="PIRSR" id="PIRSR001123-1"/>
    </source>
</evidence>
<dbReference type="PANTHER" id="PTHR32481">
    <property type="entry name" value="AMINOPEPTIDASE"/>
    <property type="match status" value="1"/>
</dbReference>
<evidence type="ECO:0000313" key="10">
    <source>
        <dbReference type="Proteomes" id="UP000315343"/>
    </source>
</evidence>
<dbReference type="RefSeq" id="WP_145080032.1">
    <property type="nucleotide sequence ID" value="NZ_DAMBUX010000001.1"/>
</dbReference>
<comment type="cofactor">
    <cofactor evidence="8">
        <name>a divalent metal cation</name>
        <dbReference type="ChEBI" id="CHEBI:60240"/>
    </cofactor>
    <text evidence="8">Binds 2 divalent metal cations per subunit.</text>
</comment>
<keyword evidence="2" id="KW-0031">Aminopeptidase</keyword>
<dbReference type="OrthoDB" id="9772053at2"/>
<evidence type="ECO:0000256" key="8">
    <source>
        <dbReference type="PIRSR" id="PIRSR001123-2"/>
    </source>
</evidence>
<proteinExistence type="inferred from homology"/>
<dbReference type="GO" id="GO:0046872">
    <property type="term" value="F:metal ion binding"/>
    <property type="evidence" value="ECO:0007669"/>
    <property type="project" value="UniProtKB-UniRule"/>
</dbReference>
<name>A0A562JGX9_9FIRM</name>
<comment type="caution">
    <text evidence="9">The sequence shown here is derived from an EMBL/GenBank/DDBJ whole genome shotgun (WGS) entry which is preliminary data.</text>
</comment>
<dbReference type="AlphaFoldDB" id="A0A562JGX9"/>
<protein>
    <submittedName>
        <fullName evidence="9">Endoglucanase</fullName>
    </submittedName>
</protein>
<dbReference type="InterPro" id="IPR008007">
    <property type="entry name" value="Peptidase_M42"/>
</dbReference>
<organism evidence="9 10">
    <name type="scientific">Sedimentibacter saalensis</name>
    <dbReference type="NCBI Taxonomy" id="130788"/>
    <lineage>
        <taxon>Bacteria</taxon>
        <taxon>Bacillati</taxon>
        <taxon>Bacillota</taxon>
        <taxon>Tissierellia</taxon>
        <taxon>Sedimentibacter</taxon>
    </lineage>
</organism>
<evidence type="ECO:0000256" key="6">
    <source>
        <dbReference type="PIRNR" id="PIRNR001123"/>
    </source>
</evidence>
<dbReference type="PANTHER" id="PTHR32481:SF0">
    <property type="entry name" value="AMINOPEPTIDASE YPDE-RELATED"/>
    <property type="match status" value="1"/>
</dbReference>
<feature type="binding site" evidence="8">
    <location>
        <position position="198"/>
    </location>
    <ligand>
        <name>Zn(2+)</name>
        <dbReference type="ChEBI" id="CHEBI:29105"/>
        <label>2</label>
    </ligand>
</feature>
<dbReference type="SUPFAM" id="SSF53187">
    <property type="entry name" value="Zn-dependent exopeptidases"/>
    <property type="match status" value="1"/>
</dbReference>
<keyword evidence="4 8" id="KW-0479">Metal-binding</keyword>